<name>A0A1I7WU43_HETBA</name>
<organism evidence="1 2">
    <name type="scientific">Heterorhabditis bacteriophora</name>
    <name type="common">Entomopathogenic nematode worm</name>
    <dbReference type="NCBI Taxonomy" id="37862"/>
    <lineage>
        <taxon>Eukaryota</taxon>
        <taxon>Metazoa</taxon>
        <taxon>Ecdysozoa</taxon>
        <taxon>Nematoda</taxon>
        <taxon>Chromadorea</taxon>
        <taxon>Rhabditida</taxon>
        <taxon>Rhabditina</taxon>
        <taxon>Rhabditomorpha</taxon>
        <taxon>Strongyloidea</taxon>
        <taxon>Heterorhabditidae</taxon>
        <taxon>Heterorhabditis</taxon>
    </lineage>
</organism>
<keyword evidence="1" id="KW-1185">Reference proteome</keyword>
<dbReference type="AlphaFoldDB" id="A0A1I7WU43"/>
<protein>
    <submittedName>
        <fullName evidence="2">Uncharacterized protein</fullName>
    </submittedName>
</protein>
<accession>A0A1I7WU43</accession>
<proteinExistence type="predicted"/>
<reference evidence="2" key="1">
    <citation type="submission" date="2016-11" db="UniProtKB">
        <authorList>
            <consortium name="WormBaseParasite"/>
        </authorList>
    </citation>
    <scope>IDENTIFICATION</scope>
</reference>
<dbReference type="Proteomes" id="UP000095283">
    <property type="component" value="Unplaced"/>
</dbReference>
<evidence type="ECO:0000313" key="2">
    <source>
        <dbReference type="WBParaSite" id="Hba_08651"/>
    </source>
</evidence>
<evidence type="ECO:0000313" key="1">
    <source>
        <dbReference type="Proteomes" id="UP000095283"/>
    </source>
</evidence>
<sequence>MLFYLGGSSSVQLVRTTSCYSFCWV</sequence>
<dbReference type="WBParaSite" id="Hba_08651">
    <property type="protein sequence ID" value="Hba_08651"/>
    <property type="gene ID" value="Hba_08651"/>
</dbReference>